<evidence type="ECO:0000313" key="2">
    <source>
        <dbReference type="Proteomes" id="UP001142489"/>
    </source>
</evidence>
<comment type="caution">
    <text evidence="1">The sequence shown here is derived from an EMBL/GenBank/DDBJ whole genome shotgun (WGS) entry which is preliminary data.</text>
</comment>
<dbReference type="Proteomes" id="UP001142489">
    <property type="component" value="Unassembled WGS sequence"/>
</dbReference>
<dbReference type="EMBL" id="JAPFRF010000009">
    <property type="protein sequence ID" value="KAJ7322703.1"/>
    <property type="molecule type" value="Genomic_DNA"/>
</dbReference>
<reference evidence="1" key="1">
    <citation type="journal article" date="2023" name="DNA Res.">
        <title>Chromosome-level genome assembly of Phrynocephalus forsythii using third-generation DNA sequencing and Hi-C analysis.</title>
        <authorList>
            <person name="Qi Y."/>
            <person name="Zhao W."/>
            <person name="Zhao Y."/>
            <person name="Niu C."/>
            <person name="Cao S."/>
            <person name="Zhang Y."/>
        </authorList>
    </citation>
    <scope>NUCLEOTIDE SEQUENCE</scope>
    <source>
        <tissue evidence="1">Muscle</tissue>
    </source>
</reference>
<name>A0A9Q0XPL1_9SAUR</name>
<accession>A0A9Q0XPL1</accession>
<keyword evidence="2" id="KW-1185">Reference proteome</keyword>
<gene>
    <name evidence="1" type="ORF">JRQ81_018990</name>
</gene>
<sequence>MPKEPVATRELKEVCQKWADVKAFVEQHHNDPSLVQDMAKSFDNCIMSQFQGTLGSKEALVALFKPEKTTRERRNSKKGRVTFSWLKVHI</sequence>
<evidence type="ECO:0000313" key="1">
    <source>
        <dbReference type="EMBL" id="KAJ7322703.1"/>
    </source>
</evidence>
<proteinExistence type="predicted"/>
<dbReference type="AlphaFoldDB" id="A0A9Q0XPL1"/>
<organism evidence="1 2">
    <name type="scientific">Phrynocephalus forsythii</name>
    <dbReference type="NCBI Taxonomy" id="171643"/>
    <lineage>
        <taxon>Eukaryota</taxon>
        <taxon>Metazoa</taxon>
        <taxon>Chordata</taxon>
        <taxon>Craniata</taxon>
        <taxon>Vertebrata</taxon>
        <taxon>Euteleostomi</taxon>
        <taxon>Lepidosauria</taxon>
        <taxon>Squamata</taxon>
        <taxon>Bifurcata</taxon>
        <taxon>Unidentata</taxon>
        <taxon>Episquamata</taxon>
        <taxon>Toxicofera</taxon>
        <taxon>Iguania</taxon>
        <taxon>Acrodonta</taxon>
        <taxon>Agamidae</taxon>
        <taxon>Agaminae</taxon>
        <taxon>Phrynocephalus</taxon>
    </lineage>
</organism>
<protein>
    <submittedName>
        <fullName evidence="1">Uncharacterized protein</fullName>
    </submittedName>
</protein>